<evidence type="ECO:0000259" key="7">
    <source>
        <dbReference type="PROSITE" id="PS50949"/>
    </source>
</evidence>
<dbReference type="InterPro" id="IPR015421">
    <property type="entry name" value="PyrdxlP-dep_Trfase_major"/>
</dbReference>
<proteinExistence type="inferred from homology"/>
<keyword evidence="8" id="KW-0808">Transferase</keyword>
<dbReference type="Gene3D" id="3.90.1150.10">
    <property type="entry name" value="Aspartate Aminotransferase, domain 1"/>
    <property type="match status" value="1"/>
</dbReference>
<name>A0A847S4J2_9NEIS</name>
<dbReference type="SMART" id="SM00345">
    <property type="entry name" value="HTH_GNTR"/>
    <property type="match status" value="1"/>
</dbReference>
<dbReference type="GO" id="GO:0003700">
    <property type="term" value="F:DNA-binding transcription factor activity"/>
    <property type="evidence" value="ECO:0007669"/>
    <property type="project" value="InterPro"/>
</dbReference>
<dbReference type="InterPro" id="IPR000524">
    <property type="entry name" value="Tscrpt_reg_HTH_GntR"/>
</dbReference>
<evidence type="ECO:0000256" key="2">
    <source>
        <dbReference type="ARBA" id="ARBA00021531"/>
    </source>
</evidence>
<dbReference type="CDD" id="cd00609">
    <property type="entry name" value="AAT_like"/>
    <property type="match status" value="1"/>
</dbReference>
<dbReference type="PANTHER" id="PTHR46577">
    <property type="entry name" value="HTH-TYPE TRANSCRIPTIONAL REGULATORY PROTEIN GABR"/>
    <property type="match status" value="1"/>
</dbReference>
<dbReference type="Pfam" id="PF00392">
    <property type="entry name" value="GntR"/>
    <property type="match status" value="1"/>
</dbReference>
<dbReference type="Proteomes" id="UP000587991">
    <property type="component" value="Unassembled WGS sequence"/>
</dbReference>
<comment type="similarity">
    <text evidence="1">In the C-terminal section; belongs to the class-I pyridoxal-phosphate-dependent aminotransferase family.</text>
</comment>
<dbReference type="InterPro" id="IPR004839">
    <property type="entry name" value="Aminotransferase_I/II_large"/>
</dbReference>
<dbReference type="SUPFAM" id="SSF46785">
    <property type="entry name" value="Winged helix' DNA-binding domain"/>
    <property type="match status" value="1"/>
</dbReference>
<dbReference type="InterPro" id="IPR015422">
    <property type="entry name" value="PyrdxlP-dep_Trfase_small"/>
</dbReference>
<feature type="domain" description="HTH gntR-type" evidence="7">
    <location>
        <begin position="14"/>
        <end position="82"/>
    </location>
</feature>
<dbReference type="SUPFAM" id="SSF53383">
    <property type="entry name" value="PLP-dependent transferases"/>
    <property type="match status" value="1"/>
</dbReference>
<gene>
    <name evidence="8" type="ORF">HF682_15950</name>
</gene>
<keyword evidence="8" id="KW-0032">Aminotransferase</keyword>
<dbReference type="GO" id="GO:0003677">
    <property type="term" value="F:DNA binding"/>
    <property type="evidence" value="ECO:0007669"/>
    <property type="project" value="UniProtKB-KW"/>
</dbReference>
<evidence type="ECO:0000313" key="8">
    <source>
        <dbReference type="EMBL" id="NLR76661.1"/>
    </source>
</evidence>
<protein>
    <recommendedName>
        <fullName evidence="2">Putative 8-amino-7-oxononanoate synthase</fullName>
    </recommendedName>
</protein>
<keyword evidence="6" id="KW-0804">Transcription</keyword>
<dbReference type="Pfam" id="PF00155">
    <property type="entry name" value="Aminotran_1_2"/>
    <property type="match status" value="1"/>
</dbReference>
<keyword evidence="4" id="KW-0805">Transcription regulation</keyword>
<organism evidence="8 9">
    <name type="scientific">Leeia aquatica</name>
    <dbReference type="NCBI Taxonomy" id="2725557"/>
    <lineage>
        <taxon>Bacteria</taxon>
        <taxon>Pseudomonadati</taxon>
        <taxon>Pseudomonadota</taxon>
        <taxon>Betaproteobacteria</taxon>
        <taxon>Neisseriales</taxon>
        <taxon>Leeiaceae</taxon>
        <taxon>Leeia</taxon>
    </lineage>
</organism>
<sequence length="467" mass="51448">MPSMNILLDNLLDTPLVAQITSAIRQAQADGVLKAGERMWSIRGFAAHYGVSTFTVAEAYDRLVAEGVLFARRGDGFFLSERPHQKSVSITLPIPHAANAFWLADSLYEPPLDCAKPGSGWMHYDWYDQDGIRTALRLIANKQHTLSPYGDSKGLPGLREWLARAMTEESLEVSAPQILLTQGASQAITLAILALTKPGDTVLVDDPGYFGLHSALSIHGRHAIGVPWTPSGPDIALLEGILQRHTCKAFFTNPWLQNPTGASYSPAVAHKVLRLVEQNDMWLVENDVSQGLSSRPRVTLATLDELRRVVYVGSFSKTLAPSLRVGFVVANHAVIDALTHHKMMLGLTSSEITERVALQLLTEGKYRHRLASLRERLVQKKEAGLALLDRFGLKVFTNQSGGPFLWVSIPPDVGCPIKLTEEAIAKKVMLAPGALFRVNQPPTPWMRFNVAYLDDPRVASLLESWSR</sequence>
<keyword evidence="3" id="KW-0663">Pyridoxal phosphate</keyword>
<dbReference type="AlphaFoldDB" id="A0A847S4J2"/>
<dbReference type="GO" id="GO:0008483">
    <property type="term" value="F:transaminase activity"/>
    <property type="evidence" value="ECO:0007669"/>
    <property type="project" value="UniProtKB-KW"/>
</dbReference>
<evidence type="ECO:0000256" key="3">
    <source>
        <dbReference type="ARBA" id="ARBA00022898"/>
    </source>
</evidence>
<evidence type="ECO:0000313" key="9">
    <source>
        <dbReference type="Proteomes" id="UP000587991"/>
    </source>
</evidence>
<dbReference type="EMBL" id="JABAIM010000004">
    <property type="protein sequence ID" value="NLR76661.1"/>
    <property type="molecule type" value="Genomic_DNA"/>
</dbReference>
<keyword evidence="9" id="KW-1185">Reference proteome</keyword>
<evidence type="ECO:0000256" key="4">
    <source>
        <dbReference type="ARBA" id="ARBA00023015"/>
    </source>
</evidence>
<accession>A0A847S4J2</accession>
<dbReference type="Gene3D" id="1.10.10.10">
    <property type="entry name" value="Winged helix-like DNA-binding domain superfamily/Winged helix DNA-binding domain"/>
    <property type="match status" value="1"/>
</dbReference>
<dbReference type="RefSeq" id="WP_168878328.1">
    <property type="nucleotide sequence ID" value="NZ_JABAIM010000004.1"/>
</dbReference>
<dbReference type="CDD" id="cd07377">
    <property type="entry name" value="WHTH_GntR"/>
    <property type="match status" value="1"/>
</dbReference>
<dbReference type="GO" id="GO:0030170">
    <property type="term" value="F:pyridoxal phosphate binding"/>
    <property type="evidence" value="ECO:0007669"/>
    <property type="project" value="InterPro"/>
</dbReference>
<dbReference type="PANTHER" id="PTHR46577:SF2">
    <property type="entry name" value="TRANSCRIPTIONAL REGULATORY PROTEIN"/>
    <property type="match status" value="1"/>
</dbReference>
<evidence type="ECO:0000256" key="5">
    <source>
        <dbReference type="ARBA" id="ARBA00023125"/>
    </source>
</evidence>
<reference evidence="8 9" key="1">
    <citation type="submission" date="2020-04" db="EMBL/GenBank/DDBJ databases">
        <title>Draft genome of Leeia sp. IMCC25680.</title>
        <authorList>
            <person name="Song J."/>
            <person name="Cho J.-C."/>
        </authorList>
    </citation>
    <scope>NUCLEOTIDE SEQUENCE [LARGE SCALE GENOMIC DNA]</scope>
    <source>
        <strain evidence="8 9">IMCC25680</strain>
    </source>
</reference>
<evidence type="ECO:0000256" key="1">
    <source>
        <dbReference type="ARBA" id="ARBA00005384"/>
    </source>
</evidence>
<dbReference type="InterPro" id="IPR015424">
    <property type="entry name" value="PyrdxlP-dep_Trfase"/>
</dbReference>
<dbReference type="InterPro" id="IPR036388">
    <property type="entry name" value="WH-like_DNA-bd_sf"/>
</dbReference>
<evidence type="ECO:0000256" key="6">
    <source>
        <dbReference type="ARBA" id="ARBA00023163"/>
    </source>
</evidence>
<dbReference type="InterPro" id="IPR036390">
    <property type="entry name" value="WH_DNA-bd_sf"/>
</dbReference>
<keyword evidence="5" id="KW-0238">DNA-binding</keyword>
<dbReference type="PROSITE" id="PS50949">
    <property type="entry name" value="HTH_GNTR"/>
    <property type="match status" value="1"/>
</dbReference>
<comment type="caution">
    <text evidence="8">The sequence shown here is derived from an EMBL/GenBank/DDBJ whole genome shotgun (WGS) entry which is preliminary data.</text>
</comment>
<dbReference type="InterPro" id="IPR051446">
    <property type="entry name" value="HTH_trans_reg/aminotransferase"/>
</dbReference>
<dbReference type="Gene3D" id="3.40.640.10">
    <property type="entry name" value="Type I PLP-dependent aspartate aminotransferase-like (Major domain)"/>
    <property type="match status" value="1"/>
</dbReference>